<proteinExistence type="predicted"/>
<evidence type="ECO:0000259" key="2">
    <source>
        <dbReference type="Pfam" id="PF07859"/>
    </source>
</evidence>
<name>A0AAJ5X9N0_9SPHN</name>
<feature type="domain" description="Alpha/beta hydrolase fold-3" evidence="2">
    <location>
        <begin position="85"/>
        <end position="287"/>
    </location>
</feature>
<evidence type="ECO:0000313" key="3">
    <source>
        <dbReference type="EMBL" id="WEK47192.1"/>
    </source>
</evidence>
<reference evidence="3" key="1">
    <citation type="submission" date="2023-03" db="EMBL/GenBank/DDBJ databases">
        <title>Andean soil-derived lignocellulolytic bacterial consortium as a source of novel taxa and putative plastic-active enzymes.</title>
        <authorList>
            <person name="Diaz-Garcia L."/>
            <person name="Chuvochina M."/>
            <person name="Feuerriegel G."/>
            <person name="Bunk B."/>
            <person name="Sproer C."/>
            <person name="Streit W.R."/>
            <person name="Rodriguez L.M."/>
            <person name="Overmann J."/>
            <person name="Jimenez D.J."/>
        </authorList>
    </citation>
    <scope>NUCLEOTIDE SEQUENCE</scope>
    <source>
        <strain evidence="3">MAG 26</strain>
    </source>
</reference>
<dbReference type="SUPFAM" id="SSF53474">
    <property type="entry name" value="alpha/beta-Hydrolases"/>
    <property type="match status" value="1"/>
</dbReference>
<keyword evidence="1 3" id="KW-0378">Hydrolase</keyword>
<dbReference type="AlphaFoldDB" id="A0AAJ5X9N0"/>
<dbReference type="EMBL" id="CP119316">
    <property type="protein sequence ID" value="WEK47192.1"/>
    <property type="molecule type" value="Genomic_DNA"/>
</dbReference>
<dbReference type="InterPro" id="IPR050300">
    <property type="entry name" value="GDXG_lipolytic_enzyme"/>
</dbReference>
<gene>
    <name evidence="3" type="ORF">P0Y56_02615</name>
</gene>
<dbReference type="InterPro" id="IPR013094">
    <property type="entry name" value="AB_hydrolase_3"/>
</dbReference>
<dbReference type="PANTHER" id="PTHR48081:SF8">
    <property type="entry name" value="ALPHA_BETA HYDROLASE FOLD-3 DOMAIN-CONTAINING PROTEIN-RELATED"/>
    <property type="match status" value="1"/>
</dbReference>
<organism evidence="3 4">
    <name type="scientific">Candidatus Andeanibacterium colombiense</name>
    <dbReference type="NCBI Taxonomy" id="3121345"/>
    <lineage>
        <taxon>Bacteria</taxon>
        <taxon>Pseudomonadati</taxon>
        <taxon>Pseudomonadota</taxon>
        <taxon>Alphaproteobacteria</taxon>
        <taxon>Sphingomonadales</taxon>
        <taxon>Sphingomonadaceae</taxon>
        <taxon>Candidatus Andeanibacterium</taxon>
    </lineage>
</organism>
<dbReference type="InterPro" id="IPR029058">
    <property type="entry name" value="AB_hydrolase_fold"/>
</dbReference>
<evidence type="ECO:0000313" key="4">
    <source>
        <dbReference type="Proteomes" id="UP001218362"/>
    </source>
</evidence>
<dbReference type="GO" id="GO:0016787">
    <property type="term" value="F:hydrolase activity"/>
    <property type="evidence" value="ECO:0007669"/>
    <property type="project" value="UniProtKB-KW"/>
</dbReference>
<evidence type="ECO:0000256" key="1">
    <source>
        <dbReference type="ARBA" id="ARBA00022801"/>
    </source>
</evidence>
<dbReference type="Gene3D" id="3.40.50.1820">
    <property type="entry name" value="alpha/beta hydrolase"/>
    <property type="match status" value="1"/>
</dbReference>
<dbReference type="Proteomes" id="UP001218362">
    <property type="component" value="Chromosome"/>
</dbReference>
<dbReference type="Pfam" id="PF07859">
    <property type="entry name" value="Abhydrolase_3"/>
    <property type="match status" value="1"/>
</dbReference>
<protein>
    <submittedName>
        <fullName evidence="3">Alpha/beta hydrolase</fullName>
    </submittedName>
</protein>
<dbReference type="KEGG" id="acob:P0Y56_02615"/>
<accession>A0AAJ5X9N0</accession>
<sequence>MVDSEIFVRDDVRAFLGMLAGMNRPDMRTVPIEQTRTMTAAMQPMVQLPARELARIEDLSCPGPGGEIRLRLYDTRTARGPSPLLVFIHGGGFVFGDLDSYQATCSEIAAEMDLPLVSVEYRLAPEHPFPAAPEDCEAAARWLAASPTALGFEVTGLIPVGDSAGGNLAIVTTQSLMLAPAAVPVVMQVPIYPIADPIAPHESYAQFGDGFMLTKDVIAFFDECYALDPADRRAYPVLGPLAGTPPTVLATAGLDPLRDSGRNYAAALIMAGCDVTYLELAGNIHGLIQIRKAIPSAQGDLLAIIGAMKATLERLA</sequence>
<dbReference type="PANTHER" id="PTHR48081">
    <property type="entry name" value="AB HYDROLASE SUPERFAMILY PROTEIN C4A8.06C"/>
    <property type="match status" value="1"/>
</dbReference>